<dbReference type="InterPro" id="IPR021280">
    <property type="entry name" value="TMEM260-like"/>
</dbReference>
<feature type="transmembrane region" description="Helical" evidence="1">
    <location>
        <begin position="72"/>
        <end position="90"/>
    </location>
</feature>
<sequence>MKLSRQQQLDVRRHLLEVSLTDNSFDELYDHILTALEQKPASFDMKQVKEYIDTEFAEMINTPREKKRYQRINTIAGLVIFSIALLTYWLTMEPTVSFWDCGEFIATSSKLQVGHQPGAPLFLMIGKMFSLLAIGNAAKTAYWINFSAVLASAATIMFLFWTITALAAKVYRSEKISTKTFSIIAAGAIGSLAYTFSDTFWFSAVEAEVYALSSLFTAITFWSILKWESQSNDRWLVLIAFIVGLSTGVHLLSLLAIPAVTLVWYFKKTNLPTLAGTIKAFLAGCLIVGIVQILIIQYFVLFAAKADLFFVNTLGFGFGSGAMFFLLFFAGATAWAIRYSIRIKKYNLNLGLLCLVFLLFGFSSYFMILIRANAKTNINLSNPDNPFSLYSYLSRVNYGTTPLLYGNTFDAKTLENKETGNTYRKGKTKYEVSGSTYKTTYDKNLFFPRTYSQKDNHPAFYRQWLNLAEGETPSFTQNISFFTSWQLGFMYWRYFLWNFAGRQNDIQGQGGIEHGNWITGIKPLDASRLGNQHDLPQSVMTNEGHNVYYAIPLILGIAGLVWLYRKSKRDALVLLALFFFTGIAIIVYLNQDPLQVRERDYAYTGSFYAFAILIGFGLLAVKDVLNRFAASKLSPVIAALICCSAPILMGTQGWDDHNRSQKTTARDWARNYLNSCAPNAILFTNADNDTYPLWYAQEVEGIRTDVRVLCVQFLPDAGYINQMKKQMNLSAPLPVTMAESQYADGTRDYLPYVDYGLTDSVELKDLFAVMTSDNKEDQVQMTSGEYMNFLPSKKLKLTVDTDQLVKTHTISETERPKVAKAMEWDFRKSYASKGDLAIFDILVHNNWERPVYFATSVSEDTYIGLDKYLYLEGYAYRLLPFSADPADPRDKSDKTNTAVMYDHVMNKMDFSSFKKSAYLDPQMRSFLYGTWAMNNTLTGNLIMEGNITEADHVLRKSMKELPLRNYSITDTISRINTIQNLYALHHLKEATELTRETTDYLKQEFSYISSLDPQYQQAQLQNIRLGLYVLSGLDRITAVYQQKALNRMIQQDFKRLANEFGIKV</sequence>
<keyword evidence="1" id="KW-1133">Transmembrane helix</keyword>
<evidence type="ECO:0000313" key="2">
    <source>
        <dbReference type="EMBL" id="SEB14788.1"/>
    </source>
</evidence>
<feature type="transmembrane region" description="Helical" evidence="1">
    <location>
        <begin position="571"/>
        <end position="589"/>
    </location>
</feature>
<feature type="transmembrane region" description="Helical" evidence="1">
    <location>
        <begin position="180"/>
        <end position="197"/>
    </location>
</feature>
<gene>
    <name evidence="2" type="ORF">SAMN05443550_11268</name>
</gene>
<keyword evidence="3" id="KW-1185">Reference proteome</keyword>
<keyword evidence="1" id="KW-0472">Membrane</keyword>
<dbReference type="RefSeq" id="WP_090559345.1">
    <property type="nucleotide sequence ID" value="NZ_FNRA01000012.1"/>
</dbReference>
<dbReference type="PANTHER" id="PTHR16214:SF3">
    <property type="entry name" value="TRANSMEMBRANE PROTEIN 260"/>
    <property type="match status" value="1"/>
</dbReference>
<feature type="transmembrane region" description="Helical" evidence="1">
    <location>
        <begin position="209"/>
        <end position="225"/>
    </location>
</feature>
<dbReference type="Pfam" id="PF11028">
    <property type="entry name" value="TMEM260-like"/>
    <property type="match status" value="1"/>
</dbReference>
<reference evidence="2 3" key="1">
    <citation type="submission" date="2016-10" db="EMBL/GenBank/DDBJ databases">
        <authorList>
            <person name="de Groot N.N."/>
        </authorList>
    </citation>
    <scope>NUCLEOTIDE SEQUENCE [LARGE SCALE GENOMIC DNA]</scope>
    <source>
        <strain evidence="2 3">DSM 19033</strain>
    </source>
</reference>
<feature type="transmembrane region" description="Helical" evidence="1">
    <location>
        <begin position="349"/>
        <end position="370"/>
    </location>
</feature>
<feature type="transmembrane region" description="Helical" evidence="1">
    <location>
        <begin position="601"/>
        <end position="621"/>
    </location>
</feature>
<feature type="transmembrane region" description="Helical" evidence="1">
    <location>
        <begin position="633"/>
        <end position="654"/>
    </location>
</feature>
<protein>
    <recommendedName>
        <fullName evidence="4">DUF2723 domain-containing protein</fullName>
    </recommendedName>
</protein>
<dbReference type="STRING" id="425514.SAMN05443550_11268"/>
<evidence type="ECO:0000313" key="3">
    <source>
        <dbReference type="Proteomes" id="UP000198850"/>
    </source>
</evidence>
<evidence type="ECO:0000256" key="1">
    <source>
        <dbReference type="SAM" id="Phobius"/>
    </source>
</evidence>
<proteinExistence type="predicted"/>
<feature type="transmembrane region" description="Helical" evidence="1">
    <location>
        <begin position="118"/>
        <end position="135"/>
    </location>
</feature>
<feature type="transmembrane region" description="Helical" evidence="1">
    <location>
        <begin position="237"/>
        <end position="266"/>
    </location>
</feature>
<dbReference type="AlphaFoldDB" id="A0A1H4H0Z7"/>
<accession>A0A1H4H0Z7</accession>
<dbReference type="OrthoDB" id="9807602at2"/>
<evidence type="ECO:0008006" key="4">
    <source>
        <dbReference type="Google" id="ProtNLM"/>
    </source>
</evidence>
<feature type="transmembrane region" description="Helical" evidence="1">
    <location>
        <begin position="142"/>
        <end position="168"/>
    </location>
</feature>
<name>A0A1H4H0Z7_9SPHI</name>
<feature type="transmembrane region" description="Helical" evidence="1">
    <location>
        <begin position="316"/>
        <end position="337"/>
    </location>
</feature>
<keyword evidence="1" id="KW-0812">Transmembrane</keyword>
<organism evidence="2 3">
    <name type="scientific">Pedobacter hartonius</name>
    <dbReference type="NCBI Taxonomy" id="425514"/>
    <lineage>
        <taxon>Bacteria</taxon>
        <taxon>Pseudomonadati</taxon>
        <taxon>Bacteroidota</taxon>
        <taxon>Sphingobacteriia</taxon>
        <taxon>Sphingobacteriales</taxon>
        <taxon>Sphingobacteriaceae</taxon>
        <taxon>Pedobacter</taxon>
    </lineage>
</organism>
<dbReference type="PANTHER" id="PTHR16214">
    <property type="entry name" value="TRANSMEMBRANE PROTEIN 260"/>
    <property type="match status" value="1"/>
</dbReference>
<feature type="transmembrane region" description="Helical" evidence="1">
    <location>
        <begin position="547"/>
        <end position="564"/>
    </location>
</feature>
<dbReference type="Proteomes" id="UP000198850">
    <property type="component" value="Unassembled WGS sequence"/>
</dbReference>
<feature type="transmembrane region" description="Helical" evidence="1">
    <location>
        <begin position="278"/>
        <end position="304"/>
    </location>
</feature>
<dbReference type="EMBL" id="FNRA01000012">
    <property type="protein sequence ID" value="SEB14788.1"/>
    <property type="molecule type" value="Genomic_DNA"/>
</dbReference>
<dbReference type="InterPro" id="IPR052724">
    <property type="entry name" value="GT117_domain-containing"/>
</dbReference>